<dbReference type="Proteomes" id="UP000403266">
    <property type="component" value="Unassembled WGS sequence"/>
</dbReference>
<evidence type="ECO:0000313" key="3">
    <source>
        <dbReference type="EMBL" id="MPR25011.1"/>
    </source>
</evidence>
<dbReference type="AlphaFoldDB" id="A0A5N7MDL4"/>
<name>A0A5N7MDL4_9HYPH</name>
<keyword evidence="4" id="KW-1185">Reference proteome</keyword>
<sequence length="102" mass="10961">MRALPLAAFALAATVSAHAFAQEQSVEPSAREAQKATCQQEANLIYRTGSKGIGMGEDTRNQIIAAAEPTCATAWRKKRHRPRAEPGPASQAIRPRRPGTLP</sequence>
<organism evidence="3 4">
    <name type="scientific">Microvirga tunisiensis</name>
    <dbReference type="NCBI Taxonomy" id="2108360"/>
    <lineage>
        <taxon>Bacteria</taxon>
        <taxon>Pseudomonadati</taxon>
        <taxon>Pseudomonadota</taxon>
        <taxon>Alphaproteobacteria</taxon>
        <taxon>Hyphomicrobiales</taxon>
        <taxon>Methylobacteriaceae</taxon>
        <taxon>Microvirga</taxon>
    </lineage>
</organism>
<protein>
    <submittedName>
        <fullName evidence="3">Uncharacterized protein</fullName>
    </submittedName>
</protein>
<gene>
    <name evidence="3" type="ORF">FS320_07130</name>
</gene>
<feature type="signal peptide" evidence="2">
    <location>
        <begin position="1"/>
        <end position="21"/>
    </location>
</feature>
<feature type="region of interest" description="Disordered" evidence="1">
    <location>
        <begin position="72"/>
        <end position="102"/>
    </location>
</feature>
<evidence type="ECO:0000313" key="4">
    <source>
        <dbReference type="Proteomes" id="UP000403266"/>
    </source>
</evidence>
<feature type="chain" id="PRO_5024339189" evidence="2">
    <location>
        <begin position="22"/>
        <end position="102"/>
    </location>
</feature>
<dbReference type="RefSeq" id="WP_152737909.1">
    <property type="nucleotide sequence ID" value="NZ_VOSK01000015.1"/>
</dbReference>
<evidence type="ECO:0000256" key="1">
    <source>
        <dbReference type="SAM" id="MobiDB-lite"/>
    </source>
</evidence>
<accession>A0A5N7MDL4</accession>
<evidence type="ECO:0000256" key="2">
    <source>
        <dbReference type="SAM" id="SignalP"/>
    </source>
</evidence>
<proteinExistence type="predicted"/>
<keyword evidence="2" id="KW-0732">Signal</keyword>
<reference evidence="3 4" key="1">
    <citation type="journal article" date="2019" name="Syst. Appl. Microbiol.">
        <title>Microvirga tunisiensis sp. nov., a root nodule symbiotic bacterium isolated from Lupinus micranthus and L. luteus grown in Northern Tunisia.</title>
        <authorList>
            <person name="Msaddak A."/>
            <person name="Rejili M."/>
            <person name="Duran D."/>
            <person name="Mars M."/>
            <person name="Palacios J.M."/>
            <person name="Ruiz-Argueso T."/>
            <person name="Rey L."/>
            <person name="Imperial J."/>
        </authorList>
    </citation>
    <scope>NUCLEOTIDE SEQUENCE [LARGE SCALE GENOMIC DNA]</scope>
    <source>
        <strain evidence="3 4">Lmie10</strain>
    </source>
</reference>
<comment type="caution">
    <text evidence="3">The sequence shown here is derived from an EMBL/GenBank/DDBJ whole genome shotgun (WGS) entry which is preliminary data.</text>
</comment>
<dbReference type="EMBL" id="VOSK01000015">
    <property type="protein sequence ID" value="MPR25011.1"/>
    <property type="molecule type" value="Genomic_DNA"/>
</dbReference>